<dbReference type="InterPro" id="IPR025669">
    <property type="entry name" value="AAA_dom"/>
</dbReference>
<dbReference type="InterPro" id="IPR005702">
    <property type="entry name" value="Wzc-like_C"/>
</dbReference>
<evidence type="ECO:0000256" key="12">
    <source>
        <dbReference type="ARBA" id="ARBA00022989"/>
    </source>
</evidence>
<evidence type="ECO:0000256" key="3">
    <source>
        <dbReference type="ARBA" id="ARBA00008883"/>
    </source>
</evidence>
<evidence type="ECO:0000259" key="20">
    <source>
        <dbReference type="Pfam" id="PF13614"/>
    </source>
</evidence>
<reference evidence="21 22" key="1">
    <citation type="submission" date="2016-10" db="EMBL/GenBank/DDBJ databases">
        <authorList>
            <person name="de Groot N.N."/>
        </authorList>
    </citation>
    <scope>NUCLEOTIDE SEQUENCE [LARGE SCALE GENOMIC DNA]</scope>
    <source>
        <strain evidence="21 22">DSM 21001</strain>
    </source>
</reference>
<sequence>MDRQTTETTSPTGVPHTPGGGFAAATAATETTLSDALMTLRKRKWVLVACVLLGMVYGSYDAITQPRLYESHSRIQVRSGASNEYRVSAVPGMGQDTQTKMNTEIAIMQSDTLLLTVARELNLPNNSDFLEIKGKAPHASLDSPAVQAGTIRRLNGHLKVSLIPKTEIIAISYTSLNAKLSADIANKVVSDYIQRSFETRFQSQQRVSAWLQNQLDGLKQEVETSQEQMMDLQKRLGTLGFDPKDNQTTSTLEDLSKASGAAHIARILAESRYRMLSGMDPGTIDGTIDMNPGTMPVQFAQLRSQIALAKANYAQLMTTLGPNNPKALELSNEIKELDAQLAAEQKRLLIQTREAYLATKANEQQTSAALEQQKTDAYKLRDDLVEYTLKAREYETTRTLYDGLVSRLRTASVQAGLESTEIDVVDLAMIPASPRLQPYSSVVLTACIFALLVGIILAFTLESLDTGLRSIAEIESVIELPSLAIIPKARRTAAEQVGSLTTAQRNINVLTQPKSQFSESFRALRTSLLLSSTGHPPKFVLFTSATPSEGKTTTACNLACILAQRDTRVLLIDADLRRPNVHHRFGLSGKVGLSTLLTGTTGLEESLQRVPEVPNLDIMASGPVPPFPTEMLSSAAMTSLLERCATLYTHVVIDSPPILSVTDGVILARQADAVVLVVRHGKSSKQIVRRARDLLIRSGAPITGLVLNAVDLNSPEYYGYYGYSGYSYTSIDSDSWESQKRAGENPVEGKNGQ</sequence>
<evidence type="ECO:0000256" key="16">
    <source>
        <dbReference type="SAM" id="Coils"/>
    </source>
</evidence>
<feature type="domain" description="AAA" evidence="20">
    <location>
        <begin position="550"/>
        <end position="680"/>
    </location>
</feature>
<accession>A0A1I6MH75</accession>
<feature type="coiled-coil region" evidence="16">
    <location>
        <begin position="208"/>
        <end position="235"/>
    </location>
</feature>
<dbReference type="InterPro" id="IPR050445">
    <property type="entry name" value="Bact_polysacc_biosynth/exp"/>
</dbReference>
<feature type="compositionally biased region" description="Polar residues" evidence="17">
    <location>
        <begin position="1"/>
        <end position="12"/>
    </location>
</feature>
<evidence type="ECO:0000256" key="13">
    <source>
        <dbReference type="ARBA" id="ARBA00023136"/>
    </source>
</evidence>
<keyword evidence="22" id="KW-1185">Reference proteome</keyword>
<keyword evidence="6" id="KW-0997">Cell inner membrane</keyword>
<comment type="similarity">
    <text evidence="3">Belongs to the etk/wzc family.</text>
</comment>
<evidence type="ECO:0000256" key="4">
    <source>
        <dbReference type="ARBA" id="ARBA00011903"/>
    </source>
</evidence>
<dbReference type="Pfam" id="PF13614">
    <property type="entry name" value="AAA_31"/>
    <property type="match status" value="1"/>
</dbReference>
<dbReference type="Proteomes" id="UP000199024">
    <property type="component" value="Unassembled WGS sequence"/>
</dbReference>
<gene>
    <name evidence="21" type="ORF">SAMN05421771_2625</name>
</gene>
<evidence type="ECO:0000256" key="8">
    <source>
        <dbReference type="ARBA" id="ARBA00022692"/>
    </source>
</evidence>
<evidence type="ECO:0000256" key="2">
    <source>
        <dbReference type="ARBA" id="ARBA00007316"/>
    </source>
</evidence>
<dbReference type="OrthoDB" id="9794577at2"/>
<dbReference type="InterPro" id="IPR027417">
    <property type="entry name" value="P-loop_NTPase"/>
</dbReference>
<dbReference type="Pfam" id="PF02706">
    <property type="entry name" value="Wzz"/>
    <property type="match status" value="1"/>
</dbReference>
<dbReference type="STRING" id="474950.SAMN05421771_2625"/>
<evidence type="ECO:0000313" key="22">
    <source>
        <dbReference type="Proteomes" id="UP000199024"/>
    </source>
</evidence>
<proteinExistence type="inferred from homology"/>
<keyword evidence="16" id="KW-0175">Coiled coil</keyword>
<keyword evidence="13 18" id="KW-0472">Membrane</keyword>
<evidence type="ECO:0000256" key="17">
    <source>
        <dbReference type="SAM" id="MobiDB-lite"/>
    </source>
</evidence>
<dbReference type="GO" id="GO:0005524">
    <property type="term" value="F:ATP binding"/>
    <property type="evidence" value="ECO:0007669"/>
    <property type="project" value="UniProtKB-KW"/>
</dbReference>
<dbReference type="GO" id="GO:0004713">
    <property type="term" value="F:protein tyrosine kinase activity"/>
    <property type="evidence" value="ECO:0007669"/>
    <property type="project" value="UniProtKB-KW"/>
</dbReference>
<evidence type="ECO:0000313" key="21">
    <source>
        <dbReference type="EMBL" id="SFS14957.1"/>
    </source>
</evidence>
<evidence type="ECO:0000256" key="5">
    <source>
        <dbReference type="ARBA" id="ARBA00022475"/>
    </source>
</evidence>
<name>A0A1I6MH75_9BACT</name>
<dbReference type="GO" id="GO:0005886">
    <property type="term" value="C:plasma membrane"/>
    <property type="evidence" value="ECO:0007669"/>
    <property type="project" value="UniProtKB-SubCell"/>
</dbReference>
<dbReference type="EC" id="2.7.10.2" evidence="4"/>
<evidence type="ECO:0000256" key="6">
    <source>
        <dbReference type="ARBA" id="ARBA00022519"/>
    </source>
</evidence>
<evidence type="ECO:0000256" key="1">
    <source>
        <dbReference type="ARBA" id="ARBA00004429"/>
    </source>
</evidence>
<evidence type="ECO:0000256" key="7">
    <source>
        <dbReference type="ARBA" id="ARBA00022679"/>
    </source>
</evidence>
<protein>
    <recommendedName>
        <fullName evidence="4">non-specific protein-tyrosine kinase</fullName>
        <ecNumber evidence="4">2.7.10.2</ecNumber>
    </recommendedName>
</protein>
<evidence type="ECO:0000256" key="11">
    <source>
        <dbReference type="ARBA" id="ARBA00022840"/>
    </source>
</evidence>
<keyword evidence="7" id="KW-0808">Transferase</keyword>
<dbReference type="AlphaFoldDB" id="A0A1I6MH75"/>
<evidence type="ECO:0000259" key="19">
    <source>
        <dbReference type="Pfam" id="PF02706"/>
    </source>
</evidence>
<dbReference type="NCBIfam" id="TIGR01007">
    <property type="entry name" value="eps_fam"/>
    <property type="match status" value="1"/>
</dbReference>
<dbReference type="CDD" id="cd05387">
    <property type="entry name" value="BY-kinase"/>
    <property type="match status" value="1"/>
</dbReference>
<dbReference type="PANTHER" id="PTHR32309">
    <property type="entry name" value="TYROSINE-PROTEIN KINASE"/>
    <property type="match status" value="1"/>
</dbReference>
<dbReference type="FunFam" id="3.40.50.300:FF:000527">
    <property type="entry name" value="Tyrosine-protein kinase etk"/>
    <property type="match status" value="1"/>
</dbReference>
<dbReference type="RefSeq" id="WP_089839534.1">
    <property type="nucleotide sequence ID" value="NZ_FOZL01000001.1"/>
</dbReference>
<comment type="catalytic activity">
    <reaction evidence="15">
        <text>L-tyrosyl-[protein] + ATP = O-phospho-L-tyrosyl-[protein] + ADP + H(+)</text>
        <dbReference type="Rhea" id="RHEA:10596"/>
        <dbReference type="Rhea" id="RHEA-COMP:10136"/>
        <dbReference type="Rhea" id="RHEA-COMP:20101"/>
        <dbReference type="ChEBI" id="CHEBI:15378"/>
        <dbReference type="ChEBI" id="CHEBI:30616"/>
        <dbReference type="ChEBI" id="CHEBI:46858"/>
        <dbReference type="ChEBI" id="CHEBI:61978"/>
        <dbReference type="ChEBI" id="CHEBI:456216"/>
        <dbReference type="EC" id="2.7.10.2"/>
    </reaction>
</comment>
<keyword evidence="9" id="KW-0547">Nucleotide-binding</keyword>
<keyword evidence="14" id="KW-0829">Tyrosine-protein kinase</keyword>
<keyword evidence="5" id="KW-1003">Cell membrane</keyword>
<comment type="similarity">
    <text evidence="2">Belongs to the CpsD/CapB family.</text>
</comment>
<evidence type="ECO:0000256" key="18">
    <source>
        <dbReference type="SAM" id="Phobius"/>
    </source>
</evidence>
<feature type="domain" description="Polysaccharide chain length determinant N-terminal" evidence="19">
    <location>
        <begin position="31"/>
        <end position="121"/>
    </location>
</feature>
<evidence type="ECO:0000256" key="10">
    <source>
        <dbReference type="ARBA" id="ARBA00022777"/>
    </source>
</evidence>
<keyword evidence="10" id="KW-0418">Kinase</keyword>
<dbReference type="EMBL" id="FOZL01000001">
    <property type="protein sequence ID" value="SFS14957.1"/>
    <property type="molecule type" value="Genomic_DNA"/>
</dbReference>
<feature type="region of interest" description="Disordered" evidence="17">
    <location>
        <begin position="1"/>
        <end position="23"/>
    </location>
</feature>
<dbReference type="InterPro" id="IPR003856">
    <property type="entry name" value="LPS_length_determ_N"/>
</dbReference>
<dbReference type="Gene3D" id="3.40.50.300">
    <property type="entry name" value="P-loop containing nucleotide triphosphate hydrolases"/>
    <property type="match status" value="1"/>
</dbReference>
<evidence type="ECO:0000256" key="14">
    <source>
        <dbReference type="ARBA" id="ARBA00023137"/>
    </source>
</evidence>
<organism evidence="21 22">
    <name type="scientific">Granulicella pectinivorans</name>
    <dbReference type="NCBI Taxonomy" id="474950"/>
    <lineage>
        <taxon>Bacteria</taxon>
        <taxon>Pseudomonadati</taxon>
        <taxon>Acidobacteriota</taxon>
        <taxon>Terriglobia</taxon>
        <taxon>Terriglobales</taxon>
        <taxon>Acidobacteriaceae</taxon>
        <taxon>Granulicella</taxon>
    </lineage>
</organism>
<keyword evidence="12 18" id="KW-1133">Transmembrane helix</keyword>
<dbReference type="SUPFAM" id="SSF52540">
    <property type="entry name" value="P-loop containing nucleoside triphosphate hydrolases"/>
    <property type="match status" value="1"/>
</dbReference>
<feature type="transmembrane region" description="Helical" evidence="18">
    <location>
        <begin position="45"/>
        <end position="63"/>
    </location>
</feature>
<comment type="subcellular location">
    <subcellularLocation>
        <location evidence="1">Cell inner membrane</location>
        <topology evidence="1">Multi-pass membrane protein</topology>
    </subcellularLocation>
</comment>
<dbReference type="GO" id="GO:0042802">
    <property type="term" value="F:identical protein binding"/>
    <property type="evidence" value="ECO:0007669"/>
    <property type="project" value="UniProtKB-ARBA"/>
</dbReference>
<keyword evidence="11" id="KW-0067">ATP-binding</keyword>
<feature type="transmembrane region" description="Helical" evidence="18">
    <location>
        <begin position="439"/>
        <end position="461"/>
    </location>
</feature>
<evidence type="ECO:0000256" key="9">
    <source>
        <dbReference type="ARBA" id="ARBA00022741"/>
    </source>
</evidence>
<keyword evidence="8 18" id="KW-0812">Transmembrane</keyword>
<evidence type="ECO:0000256" key="15">
    <source>
        <dbReference type="ARBA" id="ARBA00051245"/>
    </source>
</evidence>
<dbReference type="PANTHER" id="PTHR32309:SF13">
    <property type="entry name" value="FERRIC ENTEROBACTIN TRANSPORT PROTEIN FEPE"/>
    <property type="match status" value="1"/>
</dbReference>
<feature type="coiled-coil region" evidence="16">
    <location>
        <begin position="327"/>
        <end position="354"/>
    </location>
</feature>